<accession>A0A9N9NBM2</accession>
<feature type="region of interest" description="Disordered" evidence="1">
    <location>
        <begin position="100"/>
        <end position="134"/>
    </location>
</feature>
<dbReference type="Proteomes" id="UP000789570">
    <property type="component" value="Unassembled WGS sequence"/>
</dbReference>
<sequence>MFTILLNNEESISILGPDSVYITSTISTVNEILDKHKGKNLNTFFLFQNDLKKEIKIRKKENQFDVFLKNIHNIWREVPKSYKKKYKLLSEELERHNKTSELEIRQFDPKKKKPERKRKQKENNKDGSFMKTLSDLHPKKKSRKIEDEVTFLESDEENKYGSSLLESTVEDTTSTFLSNNMPAAEEMYPQESNFSYGNPQEVAYGSFVENNITSHDLSYLQQENSMDSYIYSSQNINYGYQYFDVEPVYIIN</sequence>
<dbReference type="Gene3D" id="1.10.30.10">
    <property type="entry name" value="High mobility group box domain"/>
    <property type="match status" value="1"/>
</dbReference>
<keyword evidence="3" id="KW-1185">Reference proteome</keyword>
<dbReference type="InterPro" id="IPR036910">
    <property type="entry name" value="HMG_box_dom_sf"/>
</dbReference>
<evidence type="ECO:0000313" key="2">
    <source>
        <dbReference type="EMBL" id="CAG8722486.1"/>
    </source>
</evidence>
<organism evidence="2 3">
    <name type="scientific">Funneliformis caledonium</name>
    <dbReference type="NCBI Taxonomy" id="1117310"/>
    <lineage>
        <taxon>Eukaryota</taxon>
        <taxon>Fungi</taxon>
        <taxon>Fungi incertae sedis</taxon>
        <taxon>Mucoromycota</taxon>
        <taxon>Glomeromycotina</taxon>
        <taxon>Glomeromycetes</taxon>
        <taxon>Glomerales</taxon>
        <taxon>Glomeraceae</taxon>
        <taxon>Funneliformis</taxon>
    </lineage>
</organism>
<dbReference type="SUPFAM" id="SSF47095">
    <property type="entry name" value="HMG-box"/>
    <property type="match status" value="1"/>
</dbReference>
<evidence type="ECO:0000313" key="3">
    <source>
        <dbReference type="Proteomes" id="UP000789570"/>
    </source>
</evidence>
<feature type="compositionally biased region" description="Basic and acidic residues" evidence="1">
    <location>
        <begin position="100"/>
        <end position="109"/>
    </location>
</feature>
<evidence type="ECO:0000256" key="1">
    <source>
        <dbReference type="SAM" id="MobiDB-lite"/>
    </source>
</evidence>
<protein>
    <submittedName>
        <fullName evidence="2">9436_t:CDS:1</fullName>
    </submittedName>
</protein>
<dbReference type="EMBL" id="CAJVPQ010010452">
    <property type="protein sequence ID" value="CAG8722486.1"/>
    <property type="molecule type" value="Genomic_DNA"/>
</dbReference>
<dbReference type="OrthoDB" id="2380909at2759"/>
<reference evidence="2" key="1">
    <citation type="submission" date="2021-06" db="EMBL/GenBank/DDBJ databases">
        <authorList>
            <person name="Kallberg Y."/>
            <person name="Tangrot J."/>
            <person name="Rosling A."/>
        </authorList>
    </citation>
    <scope>NUCLEOTIDE SEQUENCE</scope>
    <source>
        <strain evidence="2">UK204</strain>
    </source>
</reference>
<dbReference type="AlphaFoldDB" id="A0A9N9NBM2"/>
<proteinExistence type="predicted"/>
<name>A0A9N9NBM2_9GLOM</name>
<feature type="compositionally biased region" description="Basic residues" evidence="1">
    <location>
        <begin position="110"/>
        <end position="120"/>
    </location>
</feature>
<gene>
    <name evidence="2" type="ORF">FCALED_LOCUS14461</name>
</gene>
<comment type="caution">
    <text evidence="2">The sequence shown here is derived from an EMBL/GenBank/DDBJ whole genome shotgun (WGS) entry which is preliminary data.</text>
</comment>